<evidence type="ECO:0000313" key="1">
    <source>
        <dbReference type="EMBL" id="ARF08361.1"/>
    </source>
</evidence>
<dbReference type="EMBL" id="KY684083">
    <property type="protein sequence ID" value="ARF08361.1"/>
    <property type="molecule type" value="Genomic_DNA"/>
</dbReference>
<name>A0A1V0S9I9_9VIRU</name>
<reference evidence="1" key="1">
    <citation type="journal article" date="2017" name="Science">
        <title>Giant viruses with an expanded complement of translation system components.</title>
        <authorList>
            <person name="Schulz F."/>
            <person name="Yutin N."/>
            <person name="Ivanova N.N."/>
            <person name="Ortega D.R."/>
            <person name="Lee T.K."/>
            <person name="Vierheilig J."/>
            <person name="Daims H."/>
            <person name="Horn M."/>
            <person name="Wagner M."/>
            <person name="Jensen G.J."/>
            <person name="Kyrpides N.C."/>
            <person name="Koonin E.V."/>
            <person name="Woyke T."/>
        </authorList>
    </citation>
    <scope>NUCLEOTIDE SEQUENCE</scope>
    <source>
        <strain evidence="1">CTV1</strain>
    </source>
</reference>
<sequence length="130" mass="15521">MSRFDYLKMRIVLTILIIYLFAYVNSNELCHLFNKSLIGENNCERTIRFIKSYQNTDFYYNCYYRNKYCKIQLCIKNAICPKTISANCGNRNNIKLILKSSEHLEYCNKNKNKKINKNNKQHIIDVSIEI</sequence>
<organism evidence="1">
    <name type="scientific">Catovirus CTV1</name>
    <dbReference type="NCBI Taxonomy" id="1977631"/>
    <lineage>
        <taxon>Viruses</taxon>
        <taxon>Varidnaviria</taxon>
        <taxon>Bamfordvirae</taxon>
        <taxon>Nucleocytoviricota</taxon>
        <taxon>Megaviricetes</taxon>
        <taxon>Imitervirales</taxon>
        <taxon>Mimiviridae</taxon>
        <taxon>Klosneuvirinae</taxon>
        <taxon>Catovirus</taxon>
    </lineage>
</organism>
<accession>A0A1V0S9I9</accession>
<protein>
    <submittedName>
        <fullName evidence="1">Uncharacterized protein</fullName>
    </submittedName>
</protein>
<gene>
    <name evidence="1" type="ORF">Catovirus_1_411</name>
</gene>
<proteinExistence type="predicted"/>